<keyword evidence="4" id="KW-1185">Reference proteome</keyword>
<dbReference type="KEGG" id="ptm:GSPATT00036087001"/>
<evidence type="ECO:0000256" key="1">
    <source>
        <dbReference type="SAM" id="MobiDB-lite"/>
    </source>
</evidence>
<dbReference type="RefSeq" id="XP_001434353.1">
    <property type="nucleotide sequence ID" value="XM_001434316.1"/>
</dbReference>
<organism evidence="3 4">
    <name type="scientific">Paramecium tetraurelia</name>
    <dbReference type="NCBI Taxonomy" id="5888"/>
    <lineage>
        <taxon>Eukaryota</taxon>
        <taxon>Sar</taxon>
        <taxon>Alveolata</taxon>
        <taxon>Ciliophora</taxon>
        <taxon>Intramacronucleata</taxon>
        <taxon>Oligohymenophorea</taxon>
        <taxon>Peniculida</taxon>
        <taxon>Parameciidae</taxon>
        <taxon>Paramecium</taxon>
    </lineage>
</organism>
<evidence type="ECO:0000256" key="2">
    <source>
        <dbReference type="SAM" id="Phobius"/>
    </source>
</evidence>
<keyword evidence="2" id="KW-1133">Transmembrane helix</keyword>
<reference evidence="3 4" key="1">
    <citation type="journal article" date="2006" name="Nature">
        <title>Global trends of whole-genome duplications revealed by the ciliate Paramecium tetraurelia.</title>
        <authorList>
            <consortium name="Genoscope"/>
            <person name="Aury J.-M."/>
            <person name="Jaillon O."/>
            <person name="Duret L."/>
            <person name="Noel B."/>
            <person name="Jubin C."/>
            <person name="Porcel B.M."/>
            <person name="Segurens B."/>
            <person name="Daubin V."/>
            <person name="Anthouard V."/>
            <person name="Aiach N."/>
            <person name="Arnaiz O."/>
            <person name="Billaut A."/>
            <person name="Beisson J."/>
            <person name="Blanc I."/>
            <person name="Bouhouche K."/>
            <person name="Camara F."/>
            <person name="Duharcourt S."/>
            <person name="Guigo R."/>
            <person name="Gogendeau D."/>
            <person name="Katinka M."/>
            <person name="Keller A.-M."/>
            <person name="Kissmehl R."/>
            <person name="Klotz C."/>
            <person name="Koll F."/>
            <person name="Le Moue A."/>
            <person name="Lepere C."/>
            <person name="Malinsky S."/>
            <person name="Nowacki M."/>
            <person name="Nowak J.K."/>
            <person name="Plattner H."/>
            <person name="Poulain J."/>
            <person name="Ruiz F."/>
            <person name="Serrano V."/>
            <person name="Zagulski M."/>
            <person name="Dessen P."/>
            <person name="Betermier M."/>
            <person name="Weissenbach J."/>
            <person name="Scarpelli C."/>
            <person name="Schachter V."/>
            <person name="Sperling L."/>
            <person name="Meyer E."/>
            <person name="Cohen J."/>
            <person name="Wincker P."/>
        </authorList>
    </citation>
    <scope>NUCLEOTIDE SEQUENCE [LARGE SCALE GENOMIC DNA]</scope>
    <source>
        <strain evidence="3 4">Stock d4-2</strain>
    </source>
</reference>
<dbReference type="GeneID" id="5020138"/>
<dbReference type="EMBL" id="CT868049">
    <property type="protein sequence ID" value="CAK66956.1"/>
    <property type="molecule type" value="Genomic_DNA"/>
</dbReference>
<dbReference type="AlphaFoldDB" id="A0C839"/>
<evidence type="ECO:0000313" key="3">
    <source>
        <dbReference type="EMBL" id="CAK66956.1"/>
    </source>
</evidence>
<evidence type="ECO:0008006" key="5">
    <source>
        <dbReference type="Google" id="ProtNLM"/>
    </source>
</evidence>
<keyword evidence="2" id="KW-0812">Transmembrane</keyword>
<feature type="compositionally biased region" description="Low complexity" evidence="1">
    <location>
        <begin position="64"/>
        <end position="75"/>
    </location>
</feature>
<dbReference type="InParanoid" id="A0C839"/>
<dbReference type="OrthoDB" id="307948at2759"/>
<protein>
    <recommendedName>
        <fullName evidence="5">Transmembrane protein</fullName>
    </recommendedName>
</protein>
<dbReference type="Proteomes" id="UP000000600">
    <property type="component" value="Unassembled WGS sequence"/>
</dbReference>
<evidence type="ECO:0000313" key="4">
    <source>
        <dbReference type="Proteomes" id="UP000000600"/>
    </source>
</evidence>
<name>A0C839_PARTE</name>
<accession>A0C839</accession>
<dbReference type="HOGENOM" id="CLU_1231912_0_0_1"/>
<feature type="transmembrane region" description="Helical" evidence="2">
    <location>
        <begin position="126"/>
        <end position="146"/>
    </location>
</feature>
<gene>
    <name evidence="3" type="ORF">GSPATT00036087001</name>
</gene>
<feature type="region of interest" description="Disordered" evidence="1">
    <location>
        <begin position="58"/>
        <end position="78"/>
    </location>
</feature>
<sequence>MMPNNQYQSPQSSQLPVQSYKFLEVVREEEAEDEKPTHIFSENLTESQTRMLTAYTTPMKNIKRNGGNSSSSGRSPFQELQKSSSNQVFQITKCLENINHCNTEQEFSFEVQMTFFFNLHFPLQKCIFVIMTPFSLYLLIIQTFSFNNVQFSFQEDTIEITKYLNMEEMLTHGVCKIYHQIQVILTKIDLFITQRLVIAKKSLIGIQKAKLSNITIFAVFFILIY</sequence>
<proteinExistence type="predicted"/>
<keyword evidence="2" id="KW-0472">Membrane</keyword>